<evidence type="ECO:0000313" key="2">
    <source>
        <dbReference type="EMBL" id="SVC56487.1"/>
    </source>
</evidence>
<feature type="transmembrane region" description="Helical" evidence="1">
    <location>
        <begin position="20"/>
        <end position="46"/>
    </location>
</feature>
<gene>
    <name evidence="2" type="ORF">METZ01_LOCUS309341</name>
</gene>
<keyword evidence="1" id="KW-1133">Transmembrane helix</keyword>
<organism evidence="2">
    <name type="scientific">marine metagenome</name>
    <dbReference type="NCBI Taxonomy" id="408172"/>
    <lineage>
        <taxon>unclassified sequences</taxon>
        <taxon>metagenomes</taxon>
        <taxon>ecological metagenomes</taxon>
    </lineage>
</organism>
<reference evidence="2" key="1">
    <citation type="submission" date="2018-05" db="EMBL/GenBank/DDBJ databases">
        <authorList>
            <person name="Lanie J.A."/>
            <person name="Ng W.-L."/>
            <person name="Kazmierczak K.M."/>
            <person name="Andrzejewski T.M."/>
            <person name="Davidsen T.M."/>
            <person name="Wayne K.J."/>
            <person name="Tettelin H."/>
            <person name="Glass J.I."/>
            <person name="Rusch D."/>
            <person name="Podicherti R."/>
            <person name="Tsui H.-C.T."/>
            <person name="Winkler M.E."/>
        </authorList>
    </citation>
    <scope>NUCLEOTIDE SEQUENCE</scope>
</reference>
<accession>A0A382N8E5</accession>
<proteinExistence type="predicted"/>
<name>A0A382N8E5_9ZZZZ</name>
<keyword evidence="1" id="KW-0472">Membrane</keyword>
<keyword evidence="1" id="KW-0812">Transmembrane</keyword>
<evidence type="ECO:0000256" key="1">
    <source>
        <dbReference type="SAM" id="Phobius"/>
    </source>
</evidence>
<dbReference type="AlphaFoldDB" id="A0A382N8E5"/>
<dbReference type="EMBL" id="UINC01098171">
    <property type="protein sequence ID" value="SVC56487.1"/>
    <property type="molecule type" value="Genomic_DNA"/>
</dbReference>
<protein>
    <submittedName>
        <fullName evidence="2">Uncharacterized protein</fullName>
    </submittedName>
</protein>
<sequence>MFEAFSEFSTSLSSSYPLLWALFVMAVVAVISLVLFFFWEAIFRLLPAISPFGKGRRVQ</sequence>